<dbReference type="GO" id="GO:0046872">
    <property type="term" value="F:metal ion binding"/>
    <property type="evidence" value="ECO:0007669"/>
    <property type="project" value="UniProtKB-KW"/>
</dbReference>
<evidence type="ECO:0000256" key="13">
    <source>
        <dbReference type="ARBA" id="ARBA00023136"/>
    </source>
</evidence>
<keyword evidence="18" id="KW-1185">Reference proteome</keyword>
<evidence type="ECO:0000259" key="16">
    <source>
        <dbReference type="PROSITE" id="PS51007"/>
    </source>
</evidence>
<protein>
    <recommendedName>
        <fullName evidence="16">Cytochrome c domain-containing protein</fullName>
    </recommendedName>
</protein>
<evidence type="ECO:0000256" key="10">
    <source>
        <dbReference type="ARBA" id="ARBA00022989"/>
    </source>
</evidence>
<keyword evidence="8" id="KW-0999">Mitochondrion inner membrane</keyword>
<keyword evidence="11 14" id="KW-0408">Iron</keyword>
<dbReference type="EMBL" id="BRXY01000267">
    <property type="protein sequence ID" value="GMH82332.1"/>
    <property type="molecule type" value="Genomic_DNA"/>
</dbReference>
<evidence type="ECO:0000256" key="14">
    <source>
        <dbReference type="PIRSR" id="PIRSR602326-1"/>
    </source>
</evidence>
<organism evidence="17 18">
    <name type="scientific">Triparma strigata</name>
    <dbReference type="NCBI Taxonomy" id="1606541"/>
    <lineage>
        <taxon>Eukaryota</taxon>
        <taxon>Sar</taxon>
        <taxon>Stramenopiles</taxon>
        <taxon>Ochrophyta</taxon>
        <taxon>Bolidophyceae</taxon>
        <taxon>Parmales</taxon>
        <taxon>Triparmaceae</taxon>
        <taxon>Triparma</taxon>
    </lineage>
</organism>
<feature type="region of interest" description="Disordered" evidence="15">
    <location>
        <begin position="1"/>
        <end position="34"/>
    </location>
</feature>
<dbReference type="PANTHER" id="PTHR10266:SF3">
    <property type="entry name" value="CYTOCHROME C1, HEME PROTEIN, MITOCHONDRIAL"/>
    <property type="match status" value="1"/>
</dbReference>
<dbReference type="PRINTS" id="PR00603">
    <property type="entry name" value="CYTOCHROMEC1"/>
</dbReference>
<dbReference type="SUPFAM" id="SSF46626">
    <property type="entry name" value="Cytochrome c"/>
    <property type="match status" value="1"/>
</dbReference>
<evidence type="ECO:0000256" key="3">
    <source>
        <dbReference type="ARBA" id="ARBA00022448"/>
    </source>
</evidence>
<keyword evidence="12" id="KW-0496">Mitochondrion</keyword>
<evidence type="ECO:0000256" key="9">
    <source>
        <dbReference type="ARBA" id="ARBA00022982"/>
    </source>
</evidence>
<comment type="similarity">
    <text evidence="2">Belongs to the cytochrome c family.</text>
</comment>
<evidence type="ECO:0000256" key="4">
    <source>
        <dbReference type="ARBA" id="ARBA00022617"/>
    </source>
</evidence>
<feature type="binding site" description="covalent" evidence="14">
    <location>
        <position position="101"/>
    </location>
    <ligand>
        <name>heme c</name>
        <dbReference type="ChEBI" id="CHEBI:61717"/>
    </ligand>
</feature>
<sequence>MLGSRQKSHTSHPSPPPSSLLPHPNPTPPHPTHPQALHRVALGSASAASLAFLSTTLLSKSSDDHIPSLGYTWTHTGFLDAFDAKAVRRGYQVYKEVCATCHSLEKIHFRELQGVTHSSKELIEMASEIDVVDGPNDEGEMFERPGKLSDPLPKPYANEEAGRAANGGALPPDLSLMAKARHGGVDYIFALLTGYCEAPAGKVMLPGLYYNPYFAGGAIAMPPPLQDGQVTYPDGTEATTSQMARDVSVFLNWAAEPEHDERKLQGFKYLTVLGLTLAVTGYYKRFRWSTLKTRKISYVN</sequence>
<dbReference type="GO" id="GO:0006122">
    <property type="term" value="P:mitochondrial electron transport, ubiquinol to cytochrome c"/>
    <property type="evidence" value="ECO:0007669"/>
    <property type="project" value="TreeGrafter"/>
</dbReference>
<dbReference type="GO" id="GO:0020037">
    <property type="term" value="F:heme binding"/>
    <property type="evidence" value="ECO:0007669"/>
    <property type="project" value="InterPro"/>
</dbReference>
<comment type="subcellular location">
    <subcellularLocation>
        <location evidence="1">Mitochondrion inner membrane</location>
    </subcellularLocation>
</comment>
<dbReference type="PROSITE" id="PS51007">
    <property type="entry name" value="CYTC"/>
    <property type="match status" value="1"/>
</dbReference>
<dbReference type="GO" id="GO:0009055">
    <property type="term" value="F:electron transfer activity"/>
    <property type="evidence" value="ECO:0007669"/>
    <property type="project" value="InterPro"/>
</dbReference>
<keyword evidence="10" id="KW-1133">Transmembrane helix</keyword>
<keyword evidence="6" id="KW-0812">Transmembrane</keyword>
<name>A0A9W7B1T0_9STRA</name>
<feature type="region of interest" description="Disordered" evidence="15">
    <location>
        <begin position="134"/>
        <end position="168"/>
    </location>
</feature>
<dbReference type="GO" id="GO:0005743">
    <property type="term" value="C:mitochondrial inner membrane"/>
    <property type="evidence" value="ECO:0007669"/>
    <property type="project" value="UniProtKB-SubCell"/>
</dbReference>
<evidence type="ECO:0000256" key="15">
    <source>
        <dbReference type="SAM" id="MobiDB-lite"/>
    </source>
</evidence>
<comment type="caution">
    <text evidence="17">The sequence shown here is derived from an EMBL/GenBank/DDBJ whole genome shotgun (WGS) entry which is preliminary data.</text>
</comment>
<feature type="compositionally biased region" description="Pro residues" evidence="15">
    <location>
        <begin position="13"/>
        <end position="32"/>
    </location>
</feature>
<dbReference type="Proteomes" id="UP001165085">
    <property type="component" value="Unassembled WGS sequence"/>
</dbReference>
<evidence type="ECO:0000256" key="8">
    <source>
        <dbReference type="ARBA" id="ARBA00022792"/>
    </source>
</evidence>
<dbReference type="AlphaFoldDB" id="A0A9W7B1T0"/>
<dbReference type="FunFam" id="1.20.5.100:FF:000003">
    <property type="entry name" value="Cytochrome c1, heme protein, mitochondrial"/>
    <property type="match status" value="1"/>
</dbReference>
<evidence type="ECO:0000256" key="11">
    <source>
        <dbReference type="ARBA" id="ARBA00023004"/>
    </source>
</evidence>
<evidence type="ECO:0000313" key="18">
    <source>
        <dbReference type="Proteomes" id="UP001165085"/>
    </source>
</evidence>
<feature type="compositionally biased region" description="Basic residues" evidence="15">
    <location>
        <begin position="1"/>
        <end position="10"/>
    </location>
</feature>
<keyword evidence="3" id="KW-0813">Transport</keyword>
<dbReference type="Gene3D" id="1.20.5.100">
    <property type="entry name" value="Cytochrome c1, transmembrane anchor, C-terminal"/>
    <property type="match status" value="1"/>
</dbReference>
<dbReference type="SUPFAM" id="SSF81496">
    <property type="entry name" value="Cytochrome c1 subunit of cytochrome bc1 complex (Ubiquinol-cytochrome c reductase), transmembrane anchor"/>
    <property type="match status" value="1"/>
</dbReference>
<evidence type="ECO:0000256" key="6">
    <source>
        <dbReference type="ARBA" id="ARBA00022692"/>
    </source>
</evidence>
<dbReference type="OrthoDB" id="5925at2759"/>
<proteinExistence type="inferred from homology"/>
<dbReference type="InterPro" id="IPR036909">
    <property type="entry name" value="Cyt_c-like_dom_sf"/>
</dbReference>
<evidence type="ECO:0000256" key="5">
    <source>
        <dbReference type="ARBA" id="ARBA00022660"/>
    </source>
</evidence>
<keyword evidence="4 14" id="KW-0349">Heme</keyword>
<keyword evidence="9" id="KW-0249">Electron transport</keyword>
<keyword evidence="5" id="KW-0679">Respiratory chain</keyword>
<feature type="binding site" description="covalent" evidence="14">
    <location>
        <position position="98"/>
    </location>
    <ligand>
        <name>heme c</name>
        <dbReference type="ChEBI" id="CHEBI:61717"/>
    </ligand>
</feature>
<accession>A0A9W7B1T0</accession>
<keyword evidence="13" id="KW-0472">Membrane</keyword>
<evidence type="ECO:0000256" key="12">
    <source>
        <dbReference type="ARBA" id="ARBA00023128"/>
    </source>
</evidence>
<evidence type="ECO:0000256" key="1">
    <source>
        <dbReference type="ARBA" id="ARBA00004273"/>
    </source>
</evidence>
<comment type="cofactor">
    <cofactor evidence="14">
        <name>heme c</name>
        <dbReference type="ChEBI" id="CHEBI:61717"/>
    </cofactor>
    <text evidence="14">Binds 1 heme c group covalently per subunit.</text>
</comment>
<evidence type="ECO:0000313" key="17">
    <source>
        <dbReference type="EMBL" id="GMH82332.1"/>
    </source>
</evidence>
<feature type="domain" description="Cytochrome c" evidence="16">
    <location>
        <begin position="85"/>
        <end position="192"/>
    </location>
</feature>
<evidence type="ECO:0000256" key="2">
    <source>
        <dbReference type="ARBA" id="ARBA00006488"/>
    </source>
</evidence>
<dbReference type="Gene3D" id="1.10.760.10">
    <property type="entry name" value="Cytochrome c-like domain"/>
    <property type="match status" value="1"/>
</dbReference>
<dbReference type="InterPro" id="IPR021157">
    <property type="entry name" value="Cyt_c1_TM_anchor_C"/>
</dbReference>
<dbReference type="Pfam" id="PF02167">
    <property type="entry name" value="Cytochrom_C1"/>
    <property type="match status" value="1"/>
</dbReference>
<gene>
    <name evidence="17" type="ORF">TrST_g12553</name>
</gene>
<dbReference type="FunFam" id="1.10.760.10:FF:000002">
    <property type="entry name" value="Cytochrome c1, heme protein"/>
    <property type="match status" value="1"/>
</dbReference>
<dbReference type="InterPro" id="IPR009056">
    <property type="entry name" value="Cyt_c-like_dom"/>
</dbReference>
<evidence type="ECO:0000256" key="7">
    <source>
        <dbReference type="ARBA" id="ARBA00022723"/>
    </source>
</evidence>
<reference evidence="18" key="1">
    <citation type="journal article" date="2023" name="Commun. Biol.">
        <title>Genome analysis of Parmales, the sister group of diatoms, reveals the evolutionary specialization of diatoms from phago-mixotrophs to photoautotrophs.</title>
        <authorList>
            <person name="Ban H."/>
            <person name="Sato S."/>
            <person name="Yoshikawa S."/>
            <person name="Yamada K."/>
            <person name="Nakamura Y."/>
            <person name="Ichinomiya M."/>
            <person name="Sato N."/>
            <person name="Blanc-Mathieu R."/>
            <person name="Endo H."/>
            <person name="Kuwata A."/>
            <person name="Ogata H."/>
        </authorList>
    </citation>
    <scope>NUCLEOTIDE SEQUENCE [LARGE SCALE GENOMIC DNA]</scope>
    <source>
        <strain evidence="18">NIES 3701</strain>
    </source>
</reference>
<feature type="binding site" description="covalent" evidence="14">
    <location>
        <position position="102"/>
    </location>
    <ligand>
        <name>heme c</name>
        <dbReference type="ChEBI" id="CHEBI:61717"/>
    </ligand>
</feature>
<dbReference type="InterPro" id="IPR002326">
    <property type="entry name" value="Cyt_c1"/>
</dbReference>
<feature type="binding site" description="covalent" evidence="14">
    <location>
        <position position="221"/>
    </location>
    <ligand>
        <name>heme c</name>
        <dbReference type="ChEBI" id="CHEBI:61717"/>
    </ligand>
</feature>
<dbReference type="PANTHER" id="PTHR10266">
    <property type="entry name" value="CYTOCHROME C1"/>
    <property type="match status" value="1"/>
</dbReference>
<keyword evidence="7 14" id="KW-0479">Metal-binding</keyword>